<sequence>MKTSVPCPQCEIPITLDDFEAFSTPFTMKCPHCRVRLKETRVTPLLLLICALMIPLFIYLTEFVQNFLAGFIPVVEKIPLIIIFLCVLYPVFALYERFNGLVMFNKGNLHLKHSYNDFWEWFLKHSDDYFHLNEENFESAFKAIEKQLLKINPALTFEFSVDLIAGKREFIISADGNLDAFPAVEKLTMAAPVMEKFKVIAFRQREEASDIQIGDVLLKPENMFFTYTRLDGSLDLDIYLKDSPTNDDDFLAAAFILLDAMVGEYDLAVKVGDIEFRPYEESMFLLPISELPGLIDQVSKEKLKGI</sequence>
<dbReference type="Proteomes" id="UP001231362">
    <property type="component" value="Unassembled WGS sequence"/>
</dbReference>
<feature type="transmembrane region" description="Helical" evidence="1">
    <location>
        <begin position="45"/>
        <end position="72"/>
    </location>
</feature>
<evidence type="ECO:0000313" key="3">
    <source>
        <dbReference type="Proteomes" id="UP001231362"/>
    </source>
</evidence>
<organism evidence="2 3">
    <name type="scientific">Anoxybacillus andreesenii</name>
    <dbReference type="NCBI Taxonomy" id="1325932"/>
    <lineage>
        <taxon>Bacteria</taxon>
        <taxon>Bacillati</taxon>
        <taxon>Bacillota</taxon>
        <taxon>Bacilli</taxon>
        <taxon>Bacillales</taxon>
        <taxon>Anoxybacillaceae</taxon>
        <taxon>Anoxybacillus</taxon>
    </lineage>
</organism>
<protein>
    <submittedName>
        <fullName evidence="2">Uncharacterized protein</fullName>
    </submittedName>
</protein>
<name>A0ABT9V1E3_9BACL</name>
<keyword evidence="1" id="KW-0472">Membrane</keyword>
<dbReference type="EMBL" id="JAUSTU010000003">
    <property type="protein sequence ID" value="MDQ0154726.1"/>
    <property type="molecule type" value="Genomic_DNA"/>
</dbReference>
<feature type="transmembrane region" description="Helical" evidence="1">
    <location>
        <begin position="78"/>
        <end position="95"/>
    </location>
</feature>
<evidence type="ECO:0000256" key="1">
    <source>
        <dbReference type="SAM" id="Phobius"/>
    </source>
</evidence>
<keyword evidence="3" id="KW-1185">Reference proteome</keyword>
<keyword evidence="1" id="KW-1133">Transmembrane helix</keyword>
<evidence type="ECO:0000313" key="2">
    <source>
        <dbReference type="EMBL" id="MDQ0154726.1"/>
    </source>
</evidence>
<keyword evidence="1" id="KW-0812">Transmembrane</keyword>
<accession>A0ABT9V1E3</accession>
<reference evidence="2 3" key="1">
    <citation type="submission" date="2023-07" db="EMBL/GenBank/DDBJ databases">
        <title>Genomic Encyclopedia of Type Strains, Phase IV (KMG-IV): sequencing the most valuable type-strain genomes for metagenomic binning, comparative biology and taxonomic classification.</title>
        <authorList>
            <person name="Goeker M."/>
        </authorList>
    </citation>
    <scope>NUCLEOTIDE SEQUENCE [LARGE SCALE GENOMIC DNA]</scope>
    <source>
        <strain evidence="2 3">DSM 23948</strain>
    </source>
</reference>
<comment type="caution">
    <text evidence="2">The sequence shown here is derived from an EMBL/GenBank/DDBJ whole genome shotgun (WGS) entry which is preliminary data.</text>
</comment>
<dbReference type="RefSeq" id="WP_307149314.1">
    <property type="nucleotide sequence ID" value="NZ_JAUSTU010000003.1"/>
</dbReference>
<proteinExistence type="predicted"/>
<gene>
    <name evidence="2" type="ORF">J2S07_001030</name>
</gene>